<keyword evidence="2" id="KW-1185">Reference proteome</keyword>
<proteinExistence type="predicted"/>
<dbReference type="RefSeq" id="WP_240176481.1">
    <property type="nucleotide sequence ID" value="NZ_CP092362.2"/>
</dbReference>
<dbReference type="EMBL" id="CP092362">
    <property type="protein sequence ID" value="ULN39554.1"/>
    <property type="molecule type" value="Genomic_DNA"/>
</dbReference>
<evidence type="ECO:0000313" key="2">
    <source>
        <dbReference type="Proteomes" id="UP001055337"/>
    </source>
</evidence>
<organism evidence="1 2">
    <name type="scientific">Mycolicibacterium crocinum</name>
    <dbReference type="NCBI Taxonomy" id="388459"/>
    <lineage>
        <taxon>Bacteria</taxon>
        <taxon>Bacillati</taxon>
        <taxon>Actinomycetota</taxon>
        <taxon>Actinomycetes</taxon>
        <taxon>Mycobacteriales</taxon>
        <taxon>Mycobacteriaceae</taxon>
        <taxon>Mycolicibacterium</taxon>
    </lineage>
</organism>
<accession>A0ABY3TKR8</accession>
<name>A0ABY3TKR8_9MYCO</name>
<evidence type="ECO:0000313" key="1">
    <source>
        <dbReference type="EMBL" id="ULN39554.1"/>
    </source>
</evidence>
<protein>
    <submittedName>
        <fullName evidence="1">Uncharacterized protein</fullName>
    </submittedName>
</protein>
<dbReference type="Proteomes" id="UP001055337">
    <property type="component" value="Chromosome"/>
</dbReference>
<gene>
    <name evidence="1" type="ORF">MI149_17570</name>
</gene>
<reference evidence="1" key="1">
    <citation type="submission" date="2022-08" db="EMBL/GenBank/DDBJ databases">
        <title>Whole genome sequencing of non-tuberculosis mycobacteria type-strains.</title>
        <authorList>
            <person name="Igarashi Y."/>
            <person name="Osugi A."/>
            <person name="Mitarai S."/>
        </authorList>
    </citation>
    <scope>NUCLEOTIDE SEQUENCE</scope>
    <source>
        <strain evidence="1">JCM 16369</strain>
    </source>
</reference>
<sequence>MNDRTDGMMRNAPIKFGPPNGLAFFEGLGWSTALIDPLLPAARRFRRLPLLLRLASLLPQPDPRSPGDKMWSAVACLTPPARSVQ</sequence>